<dbReference type="InterPro" id="IPR050388">
    <property type="entry name" value="ABC_Ni/Peptide_Import"/>
</dbReference>
<evidence type="ECO:0000256" key="1">
    <source>
        <dbReference type="ARBA" id="ARBA00004417"/>
    </source>
</evidence>
<sequence>MNRILDIKNLQVSLPTANGVLRAVRGIDLHVDKGEMLCIVGESGCGKSMTSMALMGLLPKRAEVTAEVLDFDGLDLLSLPKKERNKIRGMRMSMIFQEPMTSLNPSYTLGNQLCEAIMRHKGVSSAEAKERAVYLLTRAGVPMPEKRLDQYPHQLSGGLRQRVMIAMALMCEPDLIIADEPTTALDVTIQAQILRLIRELQQEFGTAVIFITHDLGVVARIADRVAVMYAGQVVETATAQELYSNPMHPYTRGLLNCIPIPGKTAPGSHLESIPGVVPSLIGELKGCAFANRCHVSTSECSQRTPSLELEPNSTSLHQVRCPITATTLQEAM</sequence>
<dbReference type="FunFam" id="3.40.50.300:FF:000016">
    <property type="entry name" value="Oligopeptide ABC transporter ATP-binding component"/>
    <property type="match status" value="1"/>
</dbReference>
<keyword evidence="5" id="KW-0547">Nucleotide-binding</keyword>
<feature type="domain" description="ABC transporter" evidence="10">
    <location>
        <begin position="5"/>
        <end position="255"/>
    </location>
</feature>
<dbReference type="GO" id="GO:0005886">
    <property type="term" value="C:plasma membrane"/>
    <property type="evidence" value="ECO:0007669"/>
    <property type="project" value="UniProtKB-SubCell"/>
</dbReference>
<keyword evidence="6 11" id="KW-0067">ATP-binding</keyword>
<dbReference type="GO" id="GO:0016887">
    <property type="term" value="F:ATP hydrolysis activity"/>
    <property type="evidence" value="ECO:0007669"/>
    <property type="project" value="InterPro"/>
</dbReference>
<dbReference type="PROSITE" id="PS50893">
    <property type="entry name" value="ABC_TRANSPORTER_2"/>
    <property type="match status" value="1"/>
</dbReference>
<evidence type="ECO:0000313" key="12">
    <source>
        <dbReference type="Proteomes" id="UP000628710"/>
    </source>
</evidence>
<dbReference type="EMBL" id="JAEMNX010000017">
    <property type="protein sequence ID" value="MBJ7538732.1"/>
    <property type="molecule type" value="Genomic_DNA"/>
</dbReference>
<proteinExistence type="inferred from homology"/>
<dbReference type="GO" id="GO:0055085">
    <property type="term" value="P:transmembrane transport"/>
    <property type="evidence" value="ECO:0007669"/>
    <property type="project" value="UniProtKB-ARBA"/>
</dbReference>
<comment type="catalytic activity">
    <reaction evidence="9">
        <text>a dipeptide(out) + ATP + H2O = a dipeptide(in) + ADP + phosphate + H(+)</text>
        <dbReference type="Rhea" id="RHEA:23120"/>
        <dbReference type="ChEBI" id="CHEBI:15377"/>
        <dbReference type="ChEBI" id="CHEBI:15378"/>
        <dbReference type="ChEBI" id="CHEBI:30616"/>
        <dbReference type="ChEBI" id="CHEBI:43474"/>
        <dbReference type="ChEBI" id="CHEBI:90799"/>
        <dbReference type="ChEBI" id="CHEBI:456216"/>
        <dbReference type="EC" id="7.4.2.9"/>
    </reaction>
</comment>
<dbReference type="PANTHER" id="PTHR43297">
    <property type="entry name" value="OLIGOPEPTIDE TRANSPORT ATP-BINDING PROTEIN APPD"/>
    <property type="match status" value="1"/>
</dbReference>
<accession>A0A934N2G4</accession>
<dbReference type="GO" id="GO:0015833">
    <property type="term" value="P:peptide transport"/>
    <property type="evidence" value="ECO:0007669"/>
    <property type="project" value="InterPro"/>
</dbReference>
<gene>
    <name evidence="11" type="ORF">I8J31_13685</name>
</gene>
<dbReference type="SMART" id="SM00382">
    <property type="entry name" value="AAA"/>
    <property type="match status" value="1"/>
</dbReference>
<dbReference type="GO" id="GO:0005524">
    <property type="term" value="F:ATP binding"/>
    <property type="evidence" value="ECO:0007669"/>
    <property type="project" value="UniProtKB-KW"/>
</dbReference>
<evidence type="ECO:0000259" key="10">
    <source>
        <dbReference type="PROSITE" id="PS50893"/>
    </source>
</evidence>
<dbReference type="InterPro" id="IPR027417">
    <property type="entry name" value="P-loop_NTPase"/>
</dbReference>
<dbReference type="InterPro" id="IPR003439">
    <property type="entry name" value="ABC_transporter-like_ATP-bd"/>
</dbReference>
<protein>
    <recommendedName>
        <fullName evidence="8">ABC-type dipeptide transporter</fullName>
        <ecNumber evidence="8">7.4.2.9</ecNumber>
    </recommendedName>
</protein>
<comment type="similarity">
    <text evidence="2">Belongs to the ABC transporter superfamily.</text>
</comment>
<evidence type="ECO:0000313" key="11">
    <source>
        <dbReference type="EMBL" id="MBJ7538732.1"/>
    </source>
</evidence>
<evidence type="ECO:0000256" key="4">
    <source>
        <dbReference type="ARBA" id="ARBA00022475"/>
    </source>
</evidence>
<dbReference type="AlphaFoldDB" id="A0A934N2G4"/>
<dbReference type="PANTHER" id="PTHR43297:SF2">
    <property type="entry name" value="DIPEPTIDE TRANSPORT ATP-BINDING PROTEIN DPPD"/>
    <property type="match status" value="1"/>
</dbReference>
<evidence type="ECO:0000256" key="3">
    <source>
        <dbReference type="ARBA" id="ARBA00022448"/>
    </source>
</evidence>
<evidence type="ECO:0000256" key="2">
    <source>
        <dbReference type="ARBA" id="ARBA00005417"/>
    </source>
</evidence>
<dbReference type="CDD" id="cd03257">
    <property type="entry name" value="ABC_NikE_OppD_transporters"/>
    <property type="match status" value="1"/>
</dbReference>
<dbReference type="InterPro" id="IPR013563">
    <property type="entry name" value="Oligopep_ABC_C"/>
</dbReference>
<dbReference type="InterPro" id="IPR003593">
    <property type="entry name" value="AAA+_ATPase"/>
</dbReference>
<dbReference type="Pfam" id="PF00005">
    <property type="entry name" value="ABC_tran"/>
    <property type="match status" value="1"/>
</dbReference>
<evidence type="ECO:0000256" key="9">
    <source>
        <dbReference type="ARBA" id="ARBA00047356"/>
    </source>
</evidence>
<dbReference type="Gene3D" id="3.40.50.300">
    <property type="entry name" value="P-loop containing nucleotide triphosphate hydrolases"/>
    <property type="match status" value="1"/>
</dbReference>
<keyword evidence="12" id="KW-1185">Reference proteome</keyword>
<organism evidence="11 12">
    <name type="scientific">Marinomonas transparens</name>
    <dbReference type="NCBI Taxonomy" id="2795388"/>
    <lineage>
        <taxon>Bacteria</taxon>
        <taxon>Pseudomonadati</taxon>
        <taxon>Pseudomonadota</taxon>
        <taxon>Gammaproteobacteria</taxon>
        <taxon>Oceanospirillales</taxon>
        <taxon>Oceanospirillaceae</taxon>
        <taxon>Marinomonas</taxon>
    </lineage>
</organism>
<dbReference type="Proteomes" id="UP000628710">
    <property type="component" value="Unassembled WGS sequence"/>
</dbReference>
<comment type="caution">
    <text evidence="11">The sequence shown here is derived from an EMBL/GenBank/DDBJ whole genome shotgun (WGS) entry which is preliminary data.</text>
</comment>
<dbReference type="EC" id="7.4.2.9" evidence="8"/>
<evidence type="ECO:0000256" key="7">
    <source>
        <dbReference type="ARBA" id="ARBA00023136"/>
    </source>
</evidence>
<dbReference type="Pfam" id="PF08352">
    <property type="entry name" value="oligo_HPY"/>
    <property type="match status" value="1"/>
</dbReference>
<dbReference type="NCBIfam" id="TIGR01727">
    <property type="entry name" value="oligo_HPY"/>
    <property type="match status" value="1"/>
</dbReference>
<evidence type="ECO:0000256" key="6">
    <source>
        <dbReference type="ARBA" id="ARBA00022840"/>
    </source>
</evidence>
<reference evidence="11" key="1">
    <citation type="submission" date="2020-12" db="EMBL/GenBank/DDBJ databases">
        <title>Marinomonas arctica sp. nov., a psychrotolerant bacterium isolated from the Arctic.</title>
        <authorList>
            <person name="Zhang Y."/>
        </authorList>
    </citation>
    <scope>NUCLEOTIDE SEQUENCE</scope>
    <source>
        <strain evidence="11">C1424</strain>
    </source>
</reference>
<keyword evidence="4" id="KW-1003">Cell membrane</keyword>
<name>A0A934N2G4_9GAMM</name>
<keyword evidence="3" id="KW-0813">Transport</keyword>
<keyword evidence="7" id="KW-0472">Membrane</keyword>
<dbReference type="SUPFAM" id="SSF52540">
    <property type="entry name" value="P-loop containing nucleoside triphosphate hydrolases"/>
    <property type="match status" value="1"/>
</dbReference>
<comment type="subcellular location">
    <subcellularLocation>
        <location evidence="1">Cell inner membrane</location>
        <topology evidence="1">Peripheral membrane protein</topology>
    </subcellularLocation>
</comment>
<evidence type="ECO:0000256" key="5">
    <source>
        <dbReference type="ARBA" id="ARBA00022741"/>
    </source>
</evidence>
<evidence type="ECO:0000256" key="8">
    <source>
        <dbReference type="ARBA" id="ARBA00038852"/>
    </source>
</evidence>